<protein>
    <submittedName>
        <fullName evidence="1">Uncharacterized protein</fullName>
    </submittedName>
</protein>
<name>A0A9P5J095_9HELO</name>
<accession>A0A9P5J095</accession>
<comment type="caution">
    <text evidence="1">The sequence shown here is derived from an EMBL/GenBank/DDBJ whole genome shotgun (WGS) entry which is preliminary data.</text>
</comment>
<dbReference type="RefSeq" id="XP_038738440.1">
    <property type="nucleotide sequence ID" value="XM_038871079.1"/>
</dbReference>
<dbReference type="AlphaFoldDB" id="A0A9P5J095"/>
<gene>
    <name evidence="1" type="ORF">EAE97_000569</name>
</gene>
<evidence type="ECO:0000313" key="1">
    <source>
        <dbReference type="EMBL" id="KAF7955310.1"/>
    </source>
</evidence>
<proteinExistence type="predicted"/>
<evidence type="ECO:0000313" key="2">
    <source>
        <dbReference type="Proteomes" id="UP000710849"/>
    </source>
</evidence>
<dbReference type="EMBL" id="RCSW01000001">
    <property type="protein sequence ID" value="KAF7955310.1"/>
    <property type="molecule type" value="Genomic_DNA"/>
</dbReference>
<keyword evidence="2" id="KW-1185">Reference proteome</keyword>
<organism evidence="1 2">
    <name type="scientific">Botrytis byssoidea</name>
    <dbReference type="NCBI Taxonomy" id="139641"/>
    <lineage>
        <taxon>Eukaryota</taxon>
        <taxon>Fungi</taxon>
        <taxon>Dikarya</taxon>
        <taxon>Ascomycota</taxon>
        <taxon>Pezizomycotina</taxon>
        <taxon>Leotiomycetes</taxon>
        <taxon>Helotiales</taxon>
        <taxon>Sclerotiniaceae</taxon>
        <taxon>Botrytis</taxon>
    </lineage>
</organism>
<reference evidence="1 2" key="1">
    <citation type="journal article" date="2020" name="Genome Biol. Evol.">
        <title>Comparative genomics of Sclerotiniaceae.</title>
        <authorList>
            <person name="Valero Jimenez C.A."/>
            <person name="Steentjes M."/>
            <person name="Scholten O.E."/>
            <person name="Van Kan J.A.L."/>
        </authorList>
    </citation>
    <scope>NUCLEOTIDE SEQUENCE [LARGE SCALE GENOMIC DNA]</scope>
    <source>
        <strain evidence="1 2">MUCL 94</strain>
    </source>
</reference>
<dbReference type="Proteomes" id="UP000710849">
    <property type="component" value="Unassembled WGS sequence"/>
</dbReference>
<sequence>MSQQDVMNIQNLTGKMLRELAYDDNSDIIREKPKGLIDVDMTPPGILSSERIVSKVEVSQGWH</sequence>
<dbReference type="GeneID" id="62144158"/>